<accession>A0A518BJF5</accession>
<evidence type="ECO:0000256" key="1">
    <source>
        <dbReference type="SAM" id="MobiDB-lite"/>
    </source>
</evidence>
<gene>
    <name evidence="3" type="ORF">Pla133_21510</name>
</gene>
<feature type="region of interest" description="Disordered" evidence="1">
    <location>
        <begin position="230"/>
        <end position="250"/>
    </location>
</feature>
<evidence type="ECO:0000256" key="2">
    <source>
        <dbReference type="SAM" id="Phobius"/>
    </source>
</evidence>
<dbReference type="Proteomes" id="UP000316921">
    <property type="component" value="Chromosome"/>
</dbReference>
<feature type="transmembrane region" description="Helical" evidence="2">
    <location>
        <begin position="154"/>
        <end position="174"/>
    </location>
</feature>
<dbReference type="EMBL" id="CP036287">
    <property type="protein sequence ID" value="QDU67073.1"/>
    <property type="molecule type" value="Genomic_DNA"/>
</dbReference>
<sequence length="250" mass="26095">MGRPSLASWLWEVLCAVFSLESRLPRTVVGLTLDPGGFARAHAAGRRVVSVAPLHYALATSGLWFLAIAFVHPGGTDSLDADQGELVEFIVSHGQALNLVLLPVIAGAFQLCFLGTRTRYVEHLWLTLYFAGHIFLWRALLVLAAGLAGGPEELFVLADQIVFLVYLCWALWGFHSGTSGRVSRAIRIVASILCVSVVSGLATALVLGLMGIDPLDLGADSGAPALGGAANSTPAPTAAGPINSGATGAR</sequence>
<feature type="transmembrane region" description="Helical" evidence="2">
    <location>
        <begin position="126"/>
        <end position="148"/>
    </location>
</feature>
<keyword evidence="2" id="KW-1133">Transmembrane helix</keyword>
<keyword evidence="2" id="KW-0472">Membrane</keyword>
<feature type="transmembrane region" description="Helical" evidence="2">
    <location>
        <begin position="95"/>
        <end position="114"/>
    </location>
</feature>
<feature type="transmembrane region" description="Helical" evidence="2">
    <location>
        <begin position="186"/>
        <end position="212"/>
    </location>
</feature>
<dbReference type="AlphaFoldDB" id="A0A518BJF5"/>
<name>A0A518BJF5_9BACT</name>
<proteinExistence type="predicted"/>
<dbReference type="RefSeq" id="WP_145064913.1">
    <property type="nucleotide sequence ID" value="NZ_CP036287.1"/>
</dbReference>
<evidence type="ECO:0008006" key="5">
    <source>
        <dbReference type="Google" id="ProtNLM"/>
    </source>
</evidence>
<keyword evidence="2" id="KW-0812">Transmembrane</keyword>
<protein>
    <recommendedName>
        <fullName evidence="5">Yip1 domain protein</fullName>
    </recommendedName>
</protein>
<reference evidence="3 4" key="1">
    <citation type="submission" date="2019-02" db="EMBL/GenBank/DDBJ databases">
        <title>Deep-cultivation of Planctomycetes and their phenomic and genomic characterization uncovers novel biology.</title>
        <authorList>
            <person name="Wiegand S."/>
            <person name="Jogler M."/>
            <person name="Boedeker C."/>
            <person name="Pinto D."/>
            <person name="Vollmers J."/>
            <person name="Rivas-Marin E."/>
            <person name="Kohn T."/>
            <person name="Peeters S.H."/>
            <person name="Heuer A."/>
            <person name="Rast P."/>
            <person name="Oberbeckmann S."/>
            <person name="Bunk B."/>
            <person name="Jeske O."/>
            <person name="Meyerdierks A."/>
            <person name="Storesund J.E."/>
            <person name="Kallscheuer N."/>
            <person name="Luecker S."/>
            <person name="Lage O.M."/>
            <person name="Pohl T."/>
            <person name="Merkel B.J."/>
            <person name="Hornburger P."/>
            <person name="Mueller R.-W."/>
            <person name="Bruemmer F."/>
            <person name="Labrenz M."/>
            <person name="Spormann A.M."/>
            <person name="Op den Camp H."/>
            <person name="Overmann J."/>
            <person name="Amann R."/>
            <person name="Jetten M.S.M."/>
            <person name="Mascher T."/>
            <person name="Medema M.H."/>
            <person name="Devos D.P."/>
            <person name="Kaster A.-K."/>
            <person name="Ovreas L."/>
            <person name="Rohde M."/>
            <person name="Galperin M.Y."/>
            <person name="Jogler C."/>
        </authorList>
    </citation>
    <scope>NUCLEOTIDE SEQUENCE [LARGE SCALE GENOMIC DNA]</scope>
    <source>
        <strain evidence="3 4">Pla133</strain>
    </source>
</reference>
<keyword evidence="4" id="KW-1185">Reference proteome</keyword>
<organism evidence="3 4">
    <name type="scientific">Engelhardtia mirabilis</name>
    <dbReference type="NCBI Taxonomy" id="2528011"/>
    <lineage>
        <taxon>Bacteria</taxon>
        <taxon>Pseudomonadati</taxon>
        <taxon>Planctomycetota</taxon>
        <taxon>Planctomycetia</taxon>
        <taxon>Planctomycetia incertae sedis</taxon>
        <taxon>Engelhardtia</taxon>
    </lineage>
</organism>
<dbReference type="KEGG" id="pbap:Pla133_21510"/>
<feature type="transmembrane region" description="Helical" evidence="2">
    <location>
        <begin position="56"/>
        <end position="75"/>
    </location>
</feature>
<evidence type="ECO:0000313" key="4">
    <source>
        <dbReference type="Proteomes" id="UP000316921"/>
    </source>
</evidence>
<evidence type="ECO:0000313" key="3">
    <source>
        <dbReference type="EMBL" id="QDU67073.1"/>
    </source>
</evidence>